<evidence type="ECO:0000313" key="2">
    <source>
        <dbReference type="Proteomes" id="UP000017090"/>
    </source>
</evidence>
<organism evidence="1 2">
    <name type="scientific">Megasphaera vaginalis</name>
    <name type="common">ex Srinivasan et al. 2021</name>
    <dbReference type="NCBI Taxonomy" id="1111454"/>
    <lineage>
        <taxon>Bacteria</taxon>
        <taxon>Bacillati</taxon>
        <taxon>Bacillota</taxon>
        <taxon>Negativicutes</taxon>
        <taxon>Veillonellales</taxon>
        <taxon>Veillonellaceae</taxon>
        <taxon>Megasphaera</taxon>
    </lineage>
</organism>
<comment type="caution">
    <text evidence="1">The sequence shown here is derived from an EMBL/GenBank/DDBJ whole genome shotgun (WGS) entry which is preliminary data.</text>
</comment>
<name>U7USZ7_9FIRM</name>
<proteinExistence type="predicted"/>
<gene>
    <name evidence="1" type="ORF">HMPREF1250_1301</name>
</gene>
<dbReference type="EMBL" id="AWXA01000004">
    <property type="protein sequence ID" value="ERT62416.1"/>
    <property type="molecule type" value="Genomic_DNA"/>
</dbReference>
<dbReference type="Proteomes" id="UP000017090">
    <property type="component" value="Unassembled WGS sequence"/>
</dbReference>
<protein>
    <submittedName>
        <fullName evidence="1">Uncharacterized protein</fullName>
    </submittedName>
</protein>
<reference evidence="1 2" key="1">
    <citation type="submission" date="2013-09" db="EMBL/GenBank/DDBJ databases">
        <authorList>
            <person name="Durkin A.S."/>
            <person name="Haft D.R."/>
            <person name="McCorrison J."/>
            <person name="Torralba M."/>
            <person name="Gillis M."/>
            <person name="Haft D.H."/>
            <person name="Methe B."/>
            <person name="Sutton G."/>
            <person name="Nelson K.E."/>
        </authorList>
    </citation>
    <scope>NUCLEOTIDE SEQUENCE [LARGE SCALE GENOMIC DNA]</scope>
    <source>
        <strain evidence="1 2">BV3C16-1</strain>
    </source>
</reference>
<evidence type="ECO:0000313" key="1">
    <source>
        <dbReference type="EMBL" id="ERT62416.1"/>
    </source>
</evidence>
<dbReference type="AlphaFoldDB" id="U7USZ7"/>
<accession>U7USZ7</accession>
<dbReference type="PATRIC" id="fig|1111454.3.peg.126"/>
<sequence>MYSNVTVLHVMAMPRELTVAPFHTLPSSLIKPHLAATDQQLTHTV</sequence>
<keyword evidence="2" id="KW-1185">Reference proteome</keyword>